<dbReference type="Proteomes" id="UP000077755">
    <property type="component" value="Chromosome 5"/>
</dbReference>
<evidence type="ECO:0000313" key="2">
    <source>
        <dbReference type="EMBL" id="WOH02536.1"/>
    </source>
</evidence>
<dbReference type="InterPro" id="IPR022742">
    <property type="entry name" value="Hydrolase_4"/>
</dbReference>
<dbReference type="InterPro" id="IPR051044">
    <property type="entry name" value="MAG_DAG_Lipase"/>
</dbReference>
<evidence type="ECO:0000259" key="1">
    <source>
        <dbReference type="Pfam" id="PF12146"/>
    </source>
</evidence>
<protein>
    <recommendedName>
        <fullName evidence="1">Serine aminopeptidase S33 domain-containing protein</fullName>
    </recommendedName>
</protein>
<dbReference type="AlphaFoldDB" id="A0AAF0X9Y4"/>
<gene>
    <name evidence="2" type="ORF">DCAR_0521925</name>
</gene>
<organism evidence="2 3">
    <name type="scientific">Daucus carota subsp. sativus</name>
    <name type="common">Carrot</name>
    <dbReference type="NCBI Taxonomy" id="79200"/>
    <lineage>
        <taxon>Eukaryota</taxon>
        <taxon>Viridiplantae</taxon>
        <taxon>Streptophyta</taxon>
        <taxon>Embryophyta</taxon>
        <taxon>Tracheophyta</taxon>
        <taxon>Spermatophyta</taxon>
        <taxon>Magnoliopsida</taxon>
        <taxon>eudicotyledons</taxon>
        <taxon>Gunneridae</taxon>
        <taxon>Pentapetalae</taxon>
        <taxon>asterids</taxon>
        <taxon>campanulids</taxon>
        <taxon>Apiales</taxon>
        <taxon>Apiaceae</taxon>
        <taxon>Apioideae</taxon>
        <taxon>Scandiceae</taxon>
        <taxon>Daucinae</taxon>
        <taxon>Daucus</taxon>
        <taxon>Daucus sect. Daucus</taxon>
    </lineage>
</organism>
<dbReference type="SUPFAM" id="SSF53474">
    <property type="entry name" value="alpha/beta-Hydrolases"/>
    <property type="match status" value="1"/>
</dbReference>
<dbReference type="Gene3D" id="3.40.50.1820">
    <property type="entry name" value="alpha/beta hydrolase"/>
    <property type="match status" value="1"/>
</dbReference>
<dbReference type="EMBL" id="CP093347">
    <property type="protein sequence ID" value="WOH02536.1"/>
    <property type="molecule type" value="Genomic_DNA"/>
</dbReference>
<evidence type="ECO:0000313" key="3">
    <source>
        <dbReference type="Proteomes" id="UP000077755"/>
    </source>
</evidence>
<reference evidence="2" key="2">
    <citation type="submission" date="2022-03" db="EMBL/GenBank/DDBJ databases">
        <title>Draft title - Genomic analysis of global carrot germplasm unveils the trajectory of domestication and the origin of high carotenoid orange carrot.</title>
        <authorList>
            <person name="Iorizzo M."/>
            <person name="Ellison S."/>
            <person name="Senalik D."/>
            <person name="Macko-Podgorni A."/>
            <person name="Grzebelus D."/>
            <person name="Bostan H."/>
            <person name="Rolling W."/>
            <person name="Curaba J."/>
            <person name="Simon P."/>
        </authorList>
    </citation>
    <scope>NUCLEOTIDE SEQUENCE</scope>
    <source>
        <tissue evidence="2">Leaf</tissue>
    </source>
</reference>
<reference evidence="2" key="1">
    <citation type="journal article" date="2016" name="Nat. Genet.">
        <title>A high-quality carrot genome assembly provides new insights into carotenoid accumulation and asterid genome evolution.</title>
        <authorList>
            <person name="Iorizzo M."/>
            <person name="Ellison S."/>
            <person name="Senalik D."/>
            <person name="Zeng P."/>
            <person name="Satapoomin P."/>
            <person name="Huang J."/>
            <person name="Bowman M."/>
            <person name="Iovene M."/>
            <person name="Sanseverino W."/>
            <person name="Cavagnaro P."/>
            <person name="Yildiz M."/>
            <person name="Macko-Podgorni A."/>
            <person name="Moranska E."/>
            <person name="Grzebelus E."/>
            <person name="Grzebelus D."/>
            <person name="Ashrafi H."/>
            <person name="Zheng Z."/>
            <person name="Cheng S."/>
            <person name="Spooner D."/>
            <person name="Van Deynze A."/>
            <person name="Simon P."/>
        </authorList>
    </citation>
    <scope>NUCLEOTIDE SEQUENCE</scope>
    <source>
        <tissue evidence="2">Leaf</tissue>
    </source>
</reference>
<proteinExistence type="predicted"/>
<dbReference type="InterPro" id="IPR029058">
    <property type="entry name" value="AB_hydrolase_fold"/>
</dbReference>
<accession>A0AAF0X9Y4</accession>
<dbReference type="PANTHER" id="PTHR11614">
    <property type="entry name" value="PHOSPHOLIPASE-RELATED"/>
    <property type="match status" value="1"/>
</dbReference>
<feature type="domain" description="Serine aminopeptidase S33" evidence="1">
    <location>
        <begin position="46"/>
        <end position="177"/>
    </location>
</feature>
<dbReference type="Pfam" id="PF12146">
    <property type="entry name" value="Hydrolase_4"/>
    <property type="match status" value="1"/>
</dbReference>
<keyword evidence="3" id="KW-1185">Reference proteome</keyword>
<sequence length="228" mass="26234">MKLFSCKWLPDCDPKAIKPRNDSPFHIKRGENEFNPAYLFFYTPSVADDIKPNQMVRSVLEQLARVISTWRIISTLMSPLDITYLDQEKEFHPCFCTRQIRSNPYCHKGVPRLQTGFQLMQTTSSIKKILPEVLVPFLVVHDEADKVTDPAVSKLLYETASSSDKTIKLYPGLWHSLSYGELPENLDIIFSDVIAWLNKRVVELGNGQLEKERKIRNDTVETENSSQN</sequence>
<name>A0AAF0X9Y4_DAUCS</name>